<feature type="domain" description="CENP-V/GFA" evidence="5">
    <location>
        <begin position="9"/>
        <end position="120"/>
    </location>
</feature>
<dbReference type="GO" id="GO:0046872">
    <property type="term" value="F:metal ion binding"/>
    <property type="evidence" value="ECO:0007669"/>
    <property type="project" value="UniProtKB-KW"/>
</dbReference>
<dbReference type="EMBL" id="MU857764">
    <property type="protein sequence ID" value="KAK4244012.1"/>
    <property type="molecule type" value="Genomic_DNA"/>
</dbReference>
<dbReference type="SUPFAM" id="SSF51316">
    <property type="entry name" value="Mss4-like"/>
    <property type="match status" value="1"/>
</dbReference>
<evidence type="ECO:0000256" key="1">
    <source>
        <dbReference type="ARBA" id="ARBA00005495"/>
    </source>
</evidence>
<dbReference type="Proteomes" id="UP001303647">
    <property type="component" value="Unassembled WGS sequence"/>
</dbReference>
<dbReference type="AlphaFoldDB" id="A0AAN7CMZ5"/>
<accession>A0AAN7CMZ5</accession>
<dbReference type="Gene3D" id="3.90.1590.10">
    <property type="entry name" value="glutathione-dependent formaldehyde- activating enzyme (gfa)"/>
    <property type="match status" value="1"/>
</dbReference>
<keyword evidence="7" id="KW-1185">Reference proteome</keyword>
<dbReference type="Pfam" id="PF04828">
    <property type="entry name" value="GFA"/>
    <property type="match status" value="1"/>
</dbReference>
<reference evidence="6" key="1">
    <citation type="journal article" date="2023" name="Mol. Phylogenet. Evol.">
        <title>Genome-scale phylogeny and comparative genomics of the fungal order Sordariales.</title>
        <authorList>
            <person name="Hensen N."/>
            <person name="Bonometti L."/>
            <person name="Westerberg I."/>
            <person name="Brannstrom I.O."/>
            <person name="Guillou S."/>
            <person name="Cros-Aarteil S."/>
            <person name="Calhoun S."/>
            <person name="Haridas S."/>
            <person name="Kuo A."/>
            <person name="Mondo S."/>
            <person name="Pangilinan J."/>
            <person name="Riley R."/>
            <person name="LaButti K."/>
            <person name="Andreopoulos B."/>
            <person name="Lipzen A."/>
            <person name="Chen C."/>
            <person name="Yan M."/>
            <person name="Daum C."/>
            <person name="Ng V."/>
            <person name="Clum A."/>
            <person name="Steindorff A."/>
            <person name="Ohm R.A."/>
            <person name="Martin F."/>
            <person name="Silar P."/>
            <person name="Natvig D.O."/>
            <person name="Lalanne C."/>
            <person name="Gautier V."/>
            <person name="Ament-Velasquez S.L."/>
            <person name="Kruys A."/>
            <person name="Hutchinson M.I."/>
            <person name="Powell A.J."/>
            <person name="Barry K."/>
            <person name="Miller A.N."/>
            <person name="Grigoriev I.V."/>
            <person name="Debuchy R."/>
            <person name="Gladieux P."/>
            <person name="Hiltunen Thoren M."/>
            <person name="Johannesson H."/>
        </authorList>
    </citation>
    <scope>NUCLEOTIDE SEQUENCE</scope>
    <source>
        <strain evidence="6">CBS 359.72</strain>
    </source>
</reference>
<keyword evidence="3" id="KW-0862">Zinc</keyword>
<evidence type="ECO:0000313" key="6">
    <source>
        <dbReference type="EMBL" id="KAK4244012.1"/>
    </source>
</evidence>
<protein>
    <submittedName>
        <fullName evidence="6">Mss4-like protein</fullName>
    </submittedName>
</protein>
<dbReference type="GO" id="GO:0016846">
    <property type="term" value="F:carbon-sulfur lyase activity"/>
    <property type="evidence" value="ECO:0007669"/>
    <property type="project" value="InterPro"/>
</dbReference>
<comment type="caution">
    <text evidence="6">The sequence shown here is derived from an EMBL/GenBank/DDBJ whole genome shotgun (WGS) entry which is preliminary data.</text>
</comment>
<reference evidence="6" key="2">
    <citation type="submission" date="2023-05" db="EMBL/GenBank/DDBJ databases">
        <authorList>
            <consortium name="Lawrence Berkeley National Laboratory"/>
            <person name="Steindorff A."/>
            <person name="Hensen N."/>
            <person name="Bonometti L."/>
            <person name="Westerberg I."/>
            <person name="Brannstrom I.O."/>
            <person name="Guillou S."/>
            <person name="Cros-Aarteil S."/>
            <person name="Calhoun S."/>
            <person name="Haridas S."/>
            <person name="Kuo A."/>
            <person name="Mondo S."/>
            <person name="Pangilinan J."/>
            <person name="Riley R."/>
            <person name="Labutti K."/>
            <person name="Andreopoulos B."/>
            <person name="Lipzen A."/>
            <person name="Chen C."/>
            <person name="Yanf M."/>
            <person name="Daum C."/>
            <person name="Ng V."/>
            <person name="Clum A."/>
            <person name="Ohm R."/>
            <person name="Martin F."/>
            <person name="Silar P."/>
            <person name="Natvig D."/>
            <person name="Lalanne C."/>
            <person name="Gautier V."/>
            <person name="Ament-Velasquez S.L."/>
            <person name="Kruys A."/>
            <person name="Hutchinson M.I."/>
            <person name="Powell A.J."/>
            <person name="Barry K."/>
            <person name="Miller A.N."/>
            <person name="Grigoriev I.V."/>
            <person name="Debuchy R."/>
            <person name="Gladieux P."/>
            <person name="Thoren M.H."/>
            <person name="Johannesson H."/>
        </authorList>
    </citation>
    <scope>NUCLEOTIDE SEQUENCE</scope>
    <source>
        <strain evidence="6">CBS 359.72</strain>
    </source>
</reference>
<evidence type="ECO:0000256" key="4">
    <source>
        <dbReference type="ARBA" id="ARBA00023239"/>
    </source>
</evidence>
<organism evidence="6 7">
    <name type="scientific">Corynascus novoguineensis</name>
    <dbReference type="NCBI Taxonomy" id="1126955"/>
    <lineage>
        <taxon>Eukaryota</taxon>
        <taxon>Fungi</taxon>
        <taxon>Dikarya</taxon>
        <taxon>Ascomycota</taxon>
        <taxon>Pezizomycotina</taxon>
        <taxon>Sordariomycetes</taxon>
        <taxon>Sordariomycetidae</taxon>
        <taxon>Sordariales</taxon>
        <taxon>Chaetomiaceae</taxon>
        <taxon>Corynascus</taxon>
    </lineage>
</organism>
<dbReference type="InterPro" id="IPR011057">
    <property type="entry name" value="Mss4-like_sf"/>
</dbReference>
<keyword evidence="4" id="KW-0456">Lyase</keyword>
<dbReference type="InterPro" id="IPR006913">
    <property type="entry name" value="CENP-V/GFA"/>
</dbReference>
<sequence>MGSDGKNIVSGSCLCGKIRFEMALNNENNCLCFCNSCRKITGSVGMANTWCKQEELKFLTPASNMTIFEDKSPDSGGTIHRGFCGTCGSTMISENKKLFPGNWIVPVGALEFDPLATDWTPRTEFFCKRKMPWFSTPADTVKYHELFPIDDGDA</sequence>
<keyword evidence="2" id="KW-0479">Metal-binding</keyword>
<dbReference type="PANTHER" id="PTHR33337:SF39">
    <property type="entry name" value="DUF636 DOMAIN PROTEIN (AFU_ORTHOLOGUE AFUA_6G11530)"/>
    <property type="match status" value="1"/>
</dbReference>
<comment type="similarity">
    <text evidence="1">Belongs to the Gfa family.</text>
</comment>
<dbReference type="PROSITE" id="PS51891">
    <property type="entry name" value="CENP_V_GFA"/>
    <property type="match status" value="1"/>
</dbReference>
<evidence type="ECO:0000313" key="7">
    <source>
        <dbReference type="Proteomes" id="UP001303647"/>
    </source>
</evidence>
<dbReference type="PANTHER" id="PTHR33337">
    <property type="entry name" value="GFA DOMAIN-CONTAINING PROTEIN"/>
    <property type="match status" value="1"/>
</dbReference>
<gene>
    <name evidence="6" type="ORF">C7999DRAFT_44262</name>
</gene>
<evidence type="ECO:0000259" key="5">
    <source>
        <dbReference type="PROSITE" id="PS51891"/>
    </source>
</evidence>
<name>A0AAN7CMZ5_9PEZI</name>
<proteinExistence type="inferred from homology"/>
<evidence type="ECO:0000256" key="3">
    <source>
        <dbReference type="ARBA" id="ARBA00022833"/>
    </source>
</evidence>
<evidence type="ECO:0000256" key="2">
    <source>
        <dbReference type="ARBA" id="ARBA00022723"/>
    </source>
</evidence>